<keyword evidence="3" id="KW-1185">Reference proteome</keyword>
<feature type="compositionally biased region" description="Basic and acidic residues" evidence="1">
    <location>
        <begin position="480"/>
        <end position="490"/>
    </location>
</feature>
<sequence length="575" mass="64553">MPAIPSNRRGQAVMRPGQSLPKVNGKEPVTDLSAEPTVPPTVSRIRRGGKAAQEAYSCLDIRQSIFAFLDRATLAGALRLSRKSTASVAEILYHRVGVSVMASMGRGTERRRVYCDAVRILDRNTPPPFEPLLAEYGPRHAEFQRAPVRFDLKRLSSDLVIWLRKFPNLRTIYADLPANAADDAYVVYINEVRGAEANSVLSIRVELESKVQVEMYDYPLPIPNASLLPPLPTSDLMAISQTIAIQLLANTKRMCPIRLDQLQMSAHFSRWKTWLYLDPALDARVSSIDHYVVGEEMRVSVDDSLSFLAERRQRGCAPITRFTLCHTPNAFLATDGPPMTAERLRAIAAAIGPQLQELRISMSAVWSSPAMKDLQIPIGIFDNAFPSLRKLFLGFEYNSTSLKPTASLHGMPALQVFHMENKFRFPEPDITRMPEMVYGLGADECTFYCHGLITVLEMKAMNESVQTLRKQRREQSLPITRDEPQDRREPSLPVSRNMPQGRHASSPGTDPSDWFEITQAPPKTRNVAPNRQASSSADDKSDWFEIKQSPPKPRNGPQRQVSTSARKQSDWFEIV</sequence>
<comment type="caution">
    <text evidence="2">The sequence shown here is derived from an EMBL/GenBank/DDBJ whole genome shotgun (WGS) entry which is preliminary data.</text>
</comment>
<dbReference type="Proteomes" id="UP001164286">
    <property type="component" value="Unassembled WGS sequence"/>
</dbReference>
<feature type="region of interest" description="Disordered" evidence="1">
    <location>
        <begin position="1"/>
        <end position="41"/>
    </location>
</feature>
<evidence type="ECO:0000313" key="2">
    <source>
        <dbReference type="EMBL" id="KAI9638319.1"/>
    </source>
</evidence>
<feature type="region of interest" description="Disordered" evidence="1">
    <location>
        <begin position="467"/>
        <end position="575"/>
    </location>
</feature>
<protein>
    <submittedName>
        <fullName evidence="2">Uncharacterized protein</fullName>
    </submittedName>
</protein>
<gene>
    <name evidence="2" type="ORF">MKK02DRAFT_42706</name>
</gene>
<reference evidence="2" key="1">
    <citation type="journal article" date="2022" name="G3 (Bethesda)">
        <title>High quality genome of the basidiomycete yeast Dioszegia hungarica PDD-24b-2 isolated from cloud water.</title>
        <authorList>
            <person name="Jarrige D."/>
            <person name="Haridas S."/>
            <person name="Bleykasten-Grosshans C."/>
            <person name="Joly M."/>
            <person name="Nadalig T."/>
            <person name="Sancelme M."/>
            <person name="Vuilleumier S."/>
            <person name="Grigoriev I.V."/>
            <person name="Amato P."/>
            <person name="Bringel F."/>
        </authorList>
    </citation>
    <scope>NUCLEOTIDE SEQUENCE</scope>
    <source>
        <strain evidence="2">PDD-24b-2</strain>
    </source>
</reference>
<name>A0AA38HG94_9TREE</name>
<proteinExistence type="predicted"/>
<evidence type="ECO:0000313" key="3">
    <source>
        <dbReference type="Proteomes" id="UP001164286"/>
    </source>
</evidence>
<feature type="compositionally biased region" description="Polar residues" evidence="1">
    <location>
        <begin position="527"/>
        <end position="536"/>
    </location>
</feature>
<evidence type="ECO:0000256" key="1">
    <source>
        <dbReference type="SAM" id="MobiDB-lite"/>
    </source>
</evidence>
<dbReference type="RefSeq" id="XP_052948096.1">
    <property type="nucleotide sequence ID" value="XM_053092122.1"/>
</dbReference>
<feature type="compositionally biased region" description="Polar residues" evidence="1">
    <location>
        <begin position="557"/>
        <end position="566"/>
    </location>
</feature>
<organism evidence="2 3">
    <name type="scientific">Dioszegia hungarica</name>
    <dbReference type="NCBI Taxonomy" id="4972"/>
    <lineage>
        <taxon>Eukaryota</taxon>
        <taxon>Fungi</taxon>
        <taxon>Dikarya</taxon>
        <taxon>Basidiomycota</taxon>
        <taxon>Agaricomycotina</taxon>
        <taxon>Tremellomycetes</taxon>
        <taxon>Tremellales</taxon>
        <taxon>Bulleribasidiaceae</taxon>
        <taxon>Dioszegia</taxon>
    </lineage>
</organism>
<accession>A0AA38HG94</accession>
<dbReference type="GeneID" id="77731327"/>
<dbReference type="EMBL" id="JAKWFO010000003">
    <property type="protein sequence ID" value="KAI9638319.1"/>
    <property type="molecule type" value="Genomic_DNA"/>
</dbReference>
<dbReference type="AlphaFoldDB" id="A0AA38HG94"/>